<accession>A0ABW4TIJ9</accession>
<evidence type="ECO:0000313" key="2">
    <source>
        <dbReference type="EMBL" id="MFD1946484.1"/>
    </source>
</evidence>
<dbReference type="Proteomes" id="UP001597351">
    <property type="component" value="Unassembled WGS sequence"/>
</dbReference>
<evidence type="ECO:0008006" key="4">
    <source>
        <dbReference type="Google" id="ProtNLM"/>
    </source>
</evidence>
<dbReference type="RefSeq" id="WP_343916678.1">
    <property type="nucleotide sequence ID" value="NZ_BAAAJT010000002.1"/>
</dbReference>
<organism evidence="2 3">
    <name type="scientific">Nocardioides aestuarii</name>
    <dbReference type="NCBI Taxonomy" id="252231"/>
    <lineage>
        <taxon>Bacteria</taxon>
        <taxon>Bacillati</taxon>
        <taxon>Actinomycetota</taxon>
        <taxon>Actinomycetes</taxon>
        <taxon>Propionibacteriales</taxon>
        <taxon>Nocardioidaceae</taxon>
        <taxon>Nocardioides</taxon>
    </lineage>
</organism>
<sequence>MSVRRTAAAVLAAGLLLAGCSDDPEPQFEPTESPAPTESSSSAAPEAQSPEEFIREWVALDNEMTKSGDTAAFRAASVGCDPCNSYADRIEDIYASGGFVNTDGRQVMSVKKAELRGAYELKVDSSPTKYRERAGGKIKSLPGGDLTFRLVLRKRQGDWIVADEVQL</sequence>
<evidence type="ECO:0000313" key="3">
    <source>
        <dbReference type="Proteomes" id="UP001597351"/>
    </source>
</evidence>
<keyword evidence="3" id="KW-1185">Reference proteome</keyword>
<comment type="caution">
    <text evidence="2">The sequence shown here is derived from an EMBL/GenBank/DDBJ whole genome shotgun (WGS) entry which is preliminary data.</text>
</comment>
<proteinExistence type="predicted"/>
<dbReference type="EMBL" id="JBHUGD010000003">
    <property type="protein sequence ID" value="MFD1946484.1"/>
    <property type="molecule type" value="Genomic_DNA"/>
</dbReference>
<protein>
    <recommendedName>
        <fullName evidence="4">Lipoprotein</fullName>
    </recommendedName>
</protein>
<feature type="region of interest" description="Disordered" evidence="1">
    <location>
        <begin position="21"/>
        <end position="49"/>
    </location>
</feature>
<reference evidence="3" key="1">
    <citation type="journal article" date="2019" name="Int. J. Syst. Evol. Microbiol.">
        <title>The Global Catalogue of Microorganisms (GCM) 10K type strain sequencing project: providing services to taxonomists for standard genome sequencing and annotation.</title>
        <authorList>
            <consortium name="The Broad Institute Genomics Platform"/>
            <consortium name="The Broad Institute Genome Sequencing Center for Infectious Disease"/>
            <person name="Wu L."/>
            <person name="Ma J."/>
        </authorList>
    </citation>
    <scope>NUCLEOTIDE SEQUENCE [LARGE SCALE GENOMIC DNA]</scope>
    <source>
        <strain evidence="3">CGMCC 1.12477</strain>
    </source>
</reference>
<evidence type="ECO:0000256" key="1">
    <source>
        <dbReference type="SAM" id="MobiDB-lite"/>
    </source>
</evidence>
<name>A0ABW4TIJ9_9ACTN</name>
<gene>
    <name evidence="2" type="ORF">ACFSDE_06740</name>
</gene>
<dbReference type="PROSITE" id="PS51257">
    <property type="entry name" value="PROKAR_LIPOPROTEIN"/>
    <property type="match status" value="1"/>
</dbReference>
<feature type="compositionally biased region" description="Low complexity" evidence="1">
    <location>
        <begin position="29"/>
        <end position="49"/>
    </location>
</feature>